<dbReference type="Gene3D" id="2.60.40.1180">
    <property type="entry name" value="Golgi alpha-mannosidase II"/>
    <property type="match status" value="2"/>
</dbReference>
<evidence type="ECO:0000256" key="2">
    <source>
        <dbReference type="ARBA" id="ARBA00007806"/>
    </source>
</evidence>
<evidence type="ECO:0000256" key="3">
    <source>
        <dbReference type="ARBA" id="ARBA00012741"/>
    </source>
</evidence>
<dbReference type="InterPro" id="IPR013780">
    <property type="entry name" value="Glyco_hydro_b"/>
</dbReference>
<feature type="domain" description="Glycoside hydrolase family 31 TIM barrel" evidence="7">
    <location>
        <begin position="264"/>
        <end position="381"/>
    </location>
</feature>
<dbReference type="Proteomes" id="UP001147746">
    <property type="component" value="Unassembled WGS sequence"/>
</dbReference>
<dbReference type="InterPro" id="IPR000322">
    <property type="entry name" value="Glyco_hydro_31_TIM"/>
</dbReference>
<name>A0A9W9Q1J0_9EURO</name>
<dbReference type="GO" id="GO:0030246">
    <property type="term" value="F:carbohydrate binding"/>
    <property type="evidence" value="ECO:0007669"/>
    <property type="project" value="InterPro"/>
</dbReference>
<protein>
    <recommendedName>
        <fullName evidence="3">alpha-glucosidase</fullName>
        <ecNumber evidence="3">3.2.1.20</ecNumber>
    </recommendedName>
</protein>
<dbReference type="GO" id="GO:0005975">
    <property type="term" value="P:carbohydrate metabolic process"/>
    <property type="evidence" value="ECO:0007669"/>
    <property type="project" value="InterPro"/>
</dbReference>
<proteinExistence type="inferred from homology"/>
<keyword evidence="6" id="KW-0732">Signal</keyword>
<evidence type="ECO:0000256" key="5">
    <source>
        <dbReference type="RuleBase" id="RU361185"/>
    </source>
</evidence>
<keyword evidence="5" id="KW-0378">Hydrolase</keyword>
<dbReference type="PANTHER" id="PTHR22762">
    <property type="entry name" value="ALPHA-GLUCOSIDASE"/>
    <property type="match status" value="1"/>
</dbReference>
<organism evidence="8 9">
    <name type="scientific">Penicillium atrosanguineum</name>
    <dbReference type="NCBI Taxonomy" id="1132637"/>
    <lineage>
        <taxon>Eukaryota</taxon>
        <taxon>Fungi</taxon>
        <taxon>Dikarya</taxon>
        <taxon>Ascomycota</taxon>
        <taxon>Pezizomycotina</taxon>
        <taxon>Eurotiomycetes</taxon>
        <taxon>Eurotiomycetidae</taxon>
        <taxon>Eurotiales</taxon>
        <taxon>Aspergillaceae</taxon>
        <taxon>Penicillium</taxon>
    </lineage>
</organism>
<comment type="caution">
    <text evidence="8">The sequence shown here is derived from an EMBL/GenBank/DDBJ whole genome shotgun (WGS) entry which is preliminary data.</text>
</comment>
<dbReference type="EC" id="3.2.1.20" evidence="3"/>
<dbReference type="EMBL" id="JAPZBO010000004">
    <property type="protein sequence ID" value="KAJ5318450.1"/>
    <property type="molecule type" value="Genomic_DNA"/>
</dbReference>
<dbReference type="PANTHER" id="PTHR22762:SF133">
    <property type="entry name" value="P-TYPE DOMAIN-CONTAINING PROTEIN"/>
    <property type="match status" value="1"/>
</dbReference>
<evidence type="ECO:0000259" key="7">
    <source>
        <dbReference type="Pfam" id="PF01055"/>
    </source>
</evidence>
<dbReference type="FunFam" id="3.20.20.80:FF:000138">
    <property type="entry name" value="Putative alpha-glucosidase AgdA"/>
    <property type="match status" value="1"/>
</dbReference>
<evidence type="ECO:0000256" key="1">
    <source>
        <dbReference type="ARBA" id="ARBA00001657"/>
    </source>
</evidence>
<evidence type="ECO:0000313" key="9">
    <source>
        <dbReference type="Proteomes" id="UP001147746"/>
    </source>
</evidence>
<evidence type="ECO:0000256" key="4">
    <source>
        <dbReference type="ARBA" id="ARBA00023180"/>
    </source>
</evidence>
<dbReference type="SUPFAM" id="SSF51445">
    <property type="entry name" value="(Trans)glycosidases"/>
    <property type="match status" value="1"/>
</dbReference>
<comment type="catalytic activity">
    <reaction evidence="1">
        <text>Hydrolysis of terminal, non-reducing (1-&gt;4)-linked alpha-D-glucose residues with release of alpha-D-glucose.</text>
        <dbReference type="EC" id="3.2.1.20"/>
    </reaction>
</comment>
<dbReference type="InterPro" id="IPR017853">
    <property type="entry name" value="GH"/>
</dbReference>
<keyword evidence="4" id="KW-0325">Glycoprotein</keyword>
<accession>A0A9W9Q1J0</accession>
<evidence type="ECO:0000256" key="6">
    <source>
        <dbReference type="SAM" id="SignalP"/>
    </source>
</evidence>
<dbReference type="GO" id="GO:0004558">
    <property type="term" value="F:alpha-1,4-glucosidase activity"/>
    <property type="evidence" value="ECO:0007669"/>
    <property type="project" value="UniProtKB-EC"/>
</dbReference>
<feature type="domain" description="Glycoside hydrolase family 31 TIM barrel" evidence="7">
    <location>
        <begin position="495"/>
        <end position="646"/>
    </location>
</feature>
<dbReference type="SUPFAM" id="SSF74650">
    <property type="entry name" value="Galactose mutarotase-like"/>
    <property type="match status" value="1"/>
</dbReference>
<dbReference type="Pfam" id="PF01055">
    <property type="entry name" value="Glyco_hydro_31_2nd"/>
    <property type="match status" value="2"/>
</dbReference>
<evidence type="ECO:0000313" key="8">
    <source>
        <dbReference type="EMBL" id="KAJ5318450.1"/>
    </source>
</evidence>
<feature type="chain" id="PRO_5040772271" description="alpha-glucosidase" evidence="6">
    <location>
        <begin position="23"/>
        <end position="817"/>
    </location>
</feature>
<gene>
    <name evidence="8" type="ORF">N7476_004870</name>
</gene>
<feature type="signal peptide" evidence="6">
    <location>
        <begin position="1"/>
        <end position="22"/>
    </location>
</feature>
<sequence length="817" mass="89856">MARSPLIFTNAIILSLLTLVQAQSSSTSAASTVEAVAKATTSYPALYTPFASIDDACNAYGTDITDLRLTVEYQDIDRLHVEITPAYIDATNSSWYVLQEEIVSKPGIDSIDVPESDLEFVWSNYPTFSFTVLRQSTGDILFSTSGSKLVYENQFIEFVTTLPENYNVYASERSHPFYLDTRYFEVNKVSGEQTYVANTTNATAEYNSYSHGVSSRNAHAQEVLLEPSGITWRALGGNIGLYFYSGPTQKEVTQSYQASAIGFPAMQQYFAFGYHQCRWGYANWSQLQDIVDNFENFSLSLETIWTDIDLMKLYRNFENDPNTFGYLEGQKFLSQLHAKHQHYVPIADSAIYIPNPNNASDAYPTFDRGNVTDSFILNPDGCGTGMLSFNPAHPSIPLPGEPGDIIYKYPEGFGSTNASEAASASSVSSSIAASASLASIASASSAGVTGSSAATATTPYLRTTPTPGVRDINYPPYVINNIQGDLAVHAISPNATHRGGYLKYDYHNLNGYEILNATYHALLNIWPTKRPFLLGRSTSAGSGKWAGHWGGDNRSQFLHMMYSIPQALSFSLFGIPMFGVDTCGLNSNTDEELCNRWMQLSAFFPFYRNHNILTAISQEPYVWDSVTQATKKAIGIRYLLLPYIYTTFHLAHTTGSTVMRALAWNFPTNLPWPILTANSSLGQERTLLSTRRSVIFQSCRQNPWGVIAALGANSEAIGELYVDDGESLNPNVSLTVEFTVSGSSLYASGKGGYTDSNALANITVLGVETTPSDVKFNDVKLGESWSYNSTNKVLTVTELNNATSTGAWSQDWILSWN</sequence>
<comment type="similarity">
    <text evidence="2 5">Belongs to the glycosyl hydrolase 31 family.</text>
</comment>
<dbReference type="Gene3D" id="3.20.20.80">
    <property type="entry name" value="Glycosidases"/>
    <property type="match status" value="2"/>
</dbReference>
<dbReference type="InterPro" id="IPR011013">
    <property type="entry name" value="Gal_mutarotase_sf_dom"/>
</dbReference>
<keyword evidence="9" id="KW-1185">Reference proteome</keyword>
<dbReference type="Gene3D" id="2.60.40.1760">
    <property type="entry name" value="glycosyl hydrolase (family 31)"/>
    <property type="match status" value="1"/>
</dbReference>
<reference evidence="8" key="1">
    <citation type="submission" date="2022-12" db="EMBL/GenBank/DDBJ databases">
        <authorList>
            <person name="Petersen C."/>
        </authorList>
    </citation>
    <scope>NUCLEOTIDE SEQUENCE</scope>
    <source>
        <strain evidence="8">IBT 21472</strain>
    </source>
</reference>
<reference evidence="8" key="2">
    <citation type="journal article" date="2023" name="IMA Fungus">
        <title>Comparative genomic study of the Penicillium genus elucidates a diverse pangenome and 15 lateral gene transfer events.</title>
        <authorList>
            <person name="Petersen C."/>
            <person name="Sorensen T."/>
            <person name="Nielsen M.R."/>
            <person name="Sondergaard T.E."/>
            <person name="Sorensen J.L."/>
            <person name="Fitzpatrick D.A."/>
            <person name="Frisvad J.C."/>
            <person name="Nielsen K.L."/>
        </authorList>
    </citation>
    <scope>NUCLEOTIDE SEQUENCE</scope>
    <source>
        <strain evidence="8">IBT 21472</strain>
    </source>
</reference>
<dbReference type="AlphaFoldDB" id="A0A9W9Q1J0"/>
<keyword evidence="5" id="KW-0326">Glycosidase</keyword>